<evidence type="ECO:0000313" key="1">
    <source>
        <dbReference type="EMBL" id="CAI2718111.1"/>
    </source>
</evidence>
<dbReference type="Gene3D" id="3.40.50.150">
    <property type="entry name" value="Vaccinia Virus protein VP39"/>
    <property type="match status" value="1"/>
</dbReference>
<dbReference type="RefSeq" id="WP_282011020.1">
    <property type="nucleotide sequence ID" value="NZ_OX336137.1"/>
</dbReference>
<evidence type="ECO:0008006" key="3">
    <source>
        <dbReference type="Google" id="ProtNLM"/>
    </source>
</evidence>
<reference evidence="1 2" key="1">
    <citation type="submission" date="2022-09" db="EMBL/GenBank/DDBJ databases">
        <authorList>
            <person name="Kop L."/>
        </authorList>
    </citation>
    <scope>NUCLEOTIDE SEQUENCE [LARGE SCALE GENOMIC DNA]</scope>
    <source>
        <strain evidence="1 2">347</strain>
    </source>
</reference>
<dbReference type="Proteomes" id="UP001157733">
    <property type="component" value="Chromosome"/>
</dbReference>
<accession>A0ABM9HD61</accession>
<dbReference type="Pfam" id="PF14559">
    <property type="entry name" value="TPR_19"/>
    <property type="match status" value="1"/>
</dbReference>
<dbReference type="InterPro" id="IPR011990">
    <property type="entry name" value="TPR-like_helical_dom_sf"/>
</dbReference>
<organism evidence="1 2">
    <name type="scientific">Nitrospina watsonii</name>
    <dbReference type="NCBI Taxonomy" id="1323948"/>
    <lineage>
        <taxon>Bacteria</taxon>
        <taxon>Pseudomonadati</taxon>
        <taxon>Nitrospinota/Tectimicrobiota group</taxon>
        <taxon>Nitrospinota</taxon>
        <taxon>Nitrospinia</taxon>
        <taxon>Nitrospinales</taxon>
        <taxon>Nitrospinaceae</taxon>
        <taxon>Nitrospina</taxon>
    </lineage>
</organism>
<dbReference type="SUPFAM" id="SSF48452">
    <property type="entry name" value="TPR-like"/>
    <property type="match status" value="1"/>
</dbReference>
<name>A0ABM9HD61_9BACT</name>
<dbReference type="SUPFAM" id="SSF53335">
    <property type="entry name" value="S-adenosyl-L-methionine-dependent methyltransferases"/>
    <property type="match status" value="1"/>
</dbReference>
<gene>
    <name evidence="1" type="ORF">NSPWAT_1252</name>
</gene>
<protein>
    <recommendedName>
        <fullName evidence="3">Class I SAM-dependent methyltransferase</fullName>
    </recommendedName>
</protein>
<dbReference type="InterPro" id="IPR029063">
    <property type="entry name" value="SAM-dependent_MTases_sf"/>
</dbReference>
<dbReference type="EMBL" id="OX336137">
    <property type="protein sequence ID" value="CAI2718111.1"/>
    <property type="molecule type" value="Genomic_DNA"/>
</dbReference>
<proteinExistence type="predicted"/>
<keyword evidence="2" id="KW-1185">Reference proteome</keyword>
<evidence type="ECO:0000313" key="2">
    <source>
        <dbReference type="Proteomes" id="UP001157733"/>
    </source>
</evidence>
<sequence>MPTSTYSGLETVIGFFNYAKPRSLLDIGVGFGKIGFLAREFLDVMMNQSYRPGDWKVQIDGIEAFPDYIQGHHKALYDTIHIGDALEVIDSLGSYETIVLGDSLDHFSKDRAWQMLDKCAEHCTGYLMVFIPLGEHREQEAIYGNEYERHLSFWTRAEFEPMAAASKFSWFEGIGDYGRFLIPVDRYRHHRLRNRVEASIEKGQVDQAIADLTAGMESLSANVESEYLLVDLLLNADRVRQAINRLKAIVRQFPQEEPVVTAYVDRLQAIYSLQAHAS</sequence>